<accession>A0A4C1VN53</accession>
<name>A0A4C1VN53_EUMVA</name>
<sequence>MLGLWVPVDGAELCLWAATSFLVTPLSPVAYYRGKRVACSNFPFLKGTGRTATWIYLVVEGYTEADDHNEMIRSGVFYPVEPLILDTIVCSLYADGTCKLGRRRTRVC</sequence>
<keyword evidence="2" id="KW-1185">Reference proteome</keyword>
<reference evidence="1 2" key="1">
    <citation type="journal article" date="2019" name="Commun. Biol.">
        <title>The bagworm genome reveals a unique fibroin gene that provides high tensile strength.</title>
        <authorList>
            <person name="Kono N."/>
            <person name="Nakamura H."/>
            <person name="Ohtoshi R."/>
            <person name="Tomita M."/>
            <person name="Numata K."/>
            <person name="Arakawa K."/>
        </authorList>
    </citation>
    <scope>NUCLEOTIDE SEQUENCE [LARGE SCALE GENOMIC DNA]</scope>
</reference>
<comment type="caution">
    <text evidence="1">The sequence shown here is derived from an EMBL/GenBank/DDBJ whole genome shotgun (WGS) entry which is preliminary data.</text>
</comment>
<dbReference type="EMBL" id="BGZK01000377">
    <property type="protein sequence ID" value="GBP40133.1"/>
    <property type="molecule type" value="Genomic_DNA"/>
</dbReference>
<gene>
    <name evidence="1" type="ORF">EVAR_20274_1</name>
</gene>
<proteinExistence type="predicted"/>
<dbReference type="AlphaFoldDB" id="A0A4C1VN53"/>
<dbReference type="Proteomes" id="UP000299102">
    <property type="component" value="Unassembled WGS sequence"/>
</dbReference>
<organism evidence="1 2">
    <name type="scientific">Eumeta variegata</name>
    <name type="common">Bagworm moth</name>
    <name type="synonym">Eumeta japonica</name>
    <dbReference type="NCBI Taxonomy" id="151549"/>
    <lineage>
        <taxon>Eukaryota</taxon>
        <taxon>Metazoa</taxon>
        <taxon>Ecdysozoa</taxon>
        <taxon>Arthropoda</taxon>
        <taxon>Hexapoda</taxon>
        <taxon>Insecta</taxon>
        <taxon>Pterygota</taxon>
        <taxon>Neoptera</taxon>
        <taxon>Endopterygota</taxon>
        <taxon>Lepidoptera</taxon>
        <taxon>Glossata</taxon>
        <taxon>Ditrysia</taxon>
        <taxon>Tineoidea</taxon>
        <taxon>Psychidae</taxon>
        <taxon>Oiketicinae</taxon>
        <taxon>Eumeta</taxon>
    </lineage>
</organism>
<protein>
    <submittedName>
        <fullName evidence="1">Uncharacterized protein</fullName>
    </submittedName>
</protein>
<evidence type="ECO:0000313" key="2">
    <source>
        <dbReference type="Proteomes" id="UP000299102"/>
    </source>
</evidence>
<evidence type="ECO:0000313" key="1">
    <source>
        <dbReference type="EMBL" id="GBP40133.1"/>
    </source>
</evidence>